<comment type="caution">
    <text evidence="2">The sequence shown here is derived from an EMBL/GenBank/DDBJ whole genome shotgun (WGS) entry which is preliminary data.</text>
</comment>
<evidence type="ECO:0000259" key="1">
    <source>
        <dbReference type="Pfam" id="PF13649"/>
    </source>
</evidence>
<gene>
    <name evidence="2" type="ORF">AWB74_02253</name>
</gene>
<organism evidence="2 3">
    <name type="scientific">Caballeronia arvi</name>
    <dbReference type="NCBI Taxonomy" id="1777135"/>
    <lineage>
        <taxon>Bacteria</taxon>
        <taxon>Pseudomonadati</taxon>
        <taxon>Pseudomonadota</taxon>
        <taxon>Betaproteobacteria</taxon>
        <taxon>Burkholderiales</taxon>
        <taxon>Burkholderiaceae</taxon>
        <taxon>Caballeronia</taxon>
    </lineage>
</organism>
<dbReference type="AlphaFoldDB" id="A0A158HWW9"/>
<dbReference type="GO" id="GO:0008168">
    <property type="term" value="F:methyltransferase activity"/>
    <property type="evidence" value="ECO:0007669"/>
    <property type="project" value="UniProtKB-KW"/>
</dbReference>
<dbReference type="InterPro" id="IPR041698">
    <property type="entry name" value="Methyltransf_25"/>
</dbReference>
<feature type="domain" description="Methyltransferase" evidence="1">
    <location>
        <begin position="22"/>
        <end position="107"/>
    </location>
</feature>
<keyword evidence="2" id="KW-0808">Transferase</keyword>
<name>A0A158HWW9_9BURK</name>
<dbReference type="InterPro" id="IPR029063">
    <property type="entry name" value="SAM-dependent_MTases_sf"/>
</dbReference>
<sequence>MESAPSGWVTRWAHLAAPGGTVLDVAAGSGRHARWFASLGNRVLAIDRDAGALASMHACAGIETLTADIEGAPWPFPENRTFDVVVVTNYLHRPLFGHLTDALAPGGVLIYETFAVGNGSIGKPSNPAFLLRPGELLDAVRGRLRVIAYEDGFVEDPRAAYVQRICAVSEPQSAESVLTIGNTPPGPPRYALTG</sequence>
<dbReference type="OrthoDB" id="9804312at2"/>
<dbReference type="EMBL" id="FCOM02000007">
    <property type="protein sequence ID" value="SAL48895.1"/>
    <property type="molecule type" value="Genomic_DNA"/>
</dbReference>
<dbReference type="SUPFAM" id="SSF53335">
    <property type="entry name" value="S-adenosyl-L-methionine-dependent methyltransferases"/>
    <property type="match status" value="1"/>
</dbReference>
<evidence type="ECO:0000313" key="2">
    <source>
        <dbReference type="EMBL" id="SAL48895.1"/>
    </source>
</evidence>
<dbReference type="CDD" id="cd02440">
    <property type="entry name" value="AdoMet_MTases"/>
    <property type="match status" value="1"/>
</dbReference>
<dbReference type="GO" id="GO:0032259">
    <property type="term" value="P:methylation"/>
    <property type="evidence" value="ECO:0007669"/>
    <property type="project" value="UniProtKB-KW"/>
</dbReference>
<dbReference type="Proteomes" id="UP000055019">
    <property type="component" value="Unassembled WGS sequence"/>
</dbReference>
<keyword evidence="2" id="KW-0489">Methyltransferase</keyword>
<reference evidence="2" key="1">
    <citation type="submission" date="2016-01" db="EMBL/GenBank/DDBJ databases">
        <authorList>
            <person name="Peeters C."/>
        </authorList>
    </citation>
    <scope>NUCLEOTIDE SEQUENCE [LARGE SCALE GENOMIC DNA]</scope>
    <source>
        <strain evidence="2">LMG 29317</strain>
    </source>
</reference>
<accession>A0A158HWW9</accession>
<keyword evidence="3" id="KW-1185">Reference proteome</keyword>
<dbReference type="Pfam" id="PF13649">
    <property type="entry name" value="Methyltransf_25"/>
    <property type="match status" value="1"/>
</dbReference>
<dbReference type="RefSeq" id="WP_061146834.1">
    <property type="nucleotide sequence ID" value="NZ_FCOM02000007.1"/>
</dbReference>
<dbReference type="Gene3D" id="3.40.50.150">
    <property type="entry name" value="Vaccinia Virus protein VP39"/>
    <property type="match status" value="1"/>
</dbReference>
<protein>
    <submittedName>
        <fullName evidence="2">Type 12 methyltransferase</fullName>
    </submittedName>
</protein>
<proteinExistence type="predicted"/>
<evidence type="ECO:0000313" key="3">
    <source>
        <dbReference type="Proteomes" id="UP000055019"/>
    </source>
</evidence>